<dbReference type="Pfam" id="PF05930">
    <property type="entry name" value="Phage_AlpA"/>
    <property type="match status" value="1"/>
</dbReference>
<dbReference type="PANTHER" id="PTHR36154">
    <property type="entry name" value="DNA-BINDING TRANSCRIPTIONAL ACTIVATOR ALPA"/>
    <property type="match status" value="1"/>
</dbReference>
<comment type="caution">
    <text evidence="1">The sequence shown here is derived from an EMBL/GenBank/DDBJ whole genome shotgun (WGS) entry which is preliminary data.</text>
</comment>
<evidence type="ECO:0000313" key="1">
    <source>
        <dbReference type="EMBL" id="EBO8102784.1"/>
    </source>
</evidence>
<dbReference type="EMBL" id="AAGJRW010000004">
    <property type="protein sequence ID" value="EBO8102784.1"/>
    <property type="molecule type" value="Genomic_DNA"/>
</dbReference>
<dbReference type="Gene3D" id="1.10.238.160">
    <property type="match status" value="1"/>
</dbReference>
<evidence type="ECO:0000313" key="2">
    <source>
        <dbReference type="EMBL" id="EBS7984823.1"/>
    </source>
</evidence>
<proteinExistence type="predicted"/>
<dbReference type="PANTHER" id="PTHR36154:SF1">
    <property type="entry name" value="DNA-BINDING TRANSCRIPTIONAL ACTIVATOR ALPA"/>
    <property type="match status" value="1"/>
</dbReference>
<reference evidence="1" key="1">
    <citation type="submission" date="2018-09" db="EMBL/GenBank/DDBJ databases">
        <authorList>
            <consortium name="PulseNet: The National Subtyping Network for Foodborne Disease Surveillance"/>
            <person name="Tarr C.L."/>
            <person name="Trees E."/>
            <person name="Katz L.S."/>
            <person name="Carleton-Romer H.A."/>
            <person name="Stroika S."/>
            <person name="Kucerova Z."/>
            <person name="Roache K.F."/>
            <person name="Sabol A.L."/>
            <person name="Besser J."/>
            <person name="Gerner-Smidt P."/>
        </authorList>
    </citation>
    <scope>NUCLEOTIDE SEQUENCE</scope>
    <source>
        <strain evidence="2">PNUSAS015592</strain>
        <strain evidence="1">PNUSAS051318</strain>
    </source>
</reference>
<dbReference type="InterPro" id="IPR009061">
    <property type="entry name" value="DNA-bd_dom_put_sf"/>
</dbReference>
<dbReference type="InterPro" id="IPR010260">
    <property type="entry name" value="AlpA"/>
</dbReference>
<dbReference type="SUPFAM" id="SSF46955">
    <property type="entry name" value="Putative DNA-binding domain"/>
    <property type="match status" value="1"/>
</dbReference>
<organism evidence="1">
    <name type="scientific">Salmonella enterica</name>
    <name type="common">Salmonella choleraesuis</name>
    <dbReference type="NCBI Taxonomy" id="28901"/>
    <lineage>
        <taxon>Bacteria</taxon>
        <taxon>Pseudomonadati</taxon>
        <taxon>Pseudomonadota</taxon>
        <taxon>Gammaproteobacteria</taxon>
        <taxon>Enterobacterales</taxon>
        <taxon>Enterobacteriaceae</taxon>
        <taxon>Salmonella</taxon>
    </lineage>
</organism>
<dbReference type="InterPro" id="IPR052931">
    <property type="entry name" value="Prophage_regulatory_activator"/>
</dbReference>
<name>A0A623WEV9_SALER</name>
<sequence length="60" mass="7076">MNQARILRKREVLHLVGISNATLYRLIDKGLFPNPRKLTGERGRAVGWLEEEVIYWIKTR</sequence>
<gene>
    <name evidence="2" type="ORF">CEJ09_23975</name>
    <name evidence="1" type="ORF">D3S21_07630</name>
</gene>
<accession>A0A623WEV9</accession>
<protein>
    <submittedName>
        <fullName evidence="1">AlpA family phage regulatory protein</fullName>
    </submittedName>
</protein>
<dbReference type="AlphaFoldDB" id="A0A623WEV9"/>
<dbReference type="EMBL" id="AAGWQQ010000112">
    <property type="protein sequence ID" value="EBS7984823.1"/>
    <property type="molecule type" value="Genomic_DNA"/>
</dbReference>